<dbReference type="Proteomes" id="UP000593578">
    <property type="component" value="Unassembled WGS sequence"/>
</dbReference>
<gene>
    <name evidence="2" type="ORF">Gorai_016230</name>
</gene>
<evidence type="ECO:0000313" key="2">
    <source>
        <dbReference type="EMBL" id="MBA0585453.1"/>
    </source>
</evidence>
<dbReference type="GO" id="GO:0004523">
    <property type="term" value="F:RNA-DNA hybrid ribonuclease activity"/>
    <property type="evidence" value="ECO:0007669"/>
    <property type="project" value="InterPro"/>
</dbReference>
<dbReference type="Gene3D" id="3.30.420.10">
    <property type="entry name" value="Ribonuclease H-like superfamily/Ribonuclease H"/>
    <property type="match status" value="1"/>
</dbReference>
<name>A0A7J8P8E3_GOSRA</name>
<dbReference type="Pfam" id="PF13456">
    <property type="entry name" value="RVT_3"/>
    <property type="match status" value="1"/>
</dbReference>
<evidence type="ECO:0000259" key="1">
    <source>
        <dbReference type="Pfam" id="PF13456"/>
    </source>
</evidence>
<accession>A0A7J8P8E3</accession>
<sequence length="167" mass="18785">MCEVCGHILEDVLHTIRDNTAARNIWNLLIPFDWHNIFYSDNLWANLFALSGKALTCSTQILTHCTHLVGNWACLNTDGSIRYGNDFLAVGGTMRNRNGKWILGFNVLLESCSVLEVGLWGILDGLGILVDWGYDHVLIQTDSLEVAKVIQKRLTEKSNSSLIRRIL</sequence>
<dbReference type="PANTHER" id="PTHR47723">
    <property type="entry name" value="OS05G0353850 PROTEIN"/>
    <property type="match status" value="1"/>
</dbReference>
<dbReference type="AlphaFoldDB" id="A0A7J8P8E3"/>
<dbReference type="InterPro" id="IPR053151">
    <property type="entry name" value="RNase_H-like"/>
</dbReference>
<comment type="caution">
    <text evidence="2">The sequence shown here is derived from an EMBL/GenBank/DDBJ whole genome shotgun (WGS) entry which is preliminary data.</text>
</comment>
<dbReference type="InterPro" id="IPR044730">
    <property type="entry name" value="RNase_H-like_dom_plant"/>
</dbReference>
<protein>
    <recommendedName>
        <fullName evidence="1">RNase H type-1 domain-containing protein</fullName>
    </recommendedName>
</protein>
<proteinExistence type="predicted"/>
<evidence type="ECO:0000313" key="3">
    <source>
        <dbReference type="Proteomes" id="UP000593578"/>
    </source>
</evidence>
<feature type="domain" description="RNase H type-1" evidence="1">
    <location>
        <begin position="76"/>
        <end position="160"/>
    </location>
</feature>
<dbReference type="InterPro" id="IPR002156">
    <property type="entry name" value="RNaseH_domain"/>
</dbReference>
<dbReference type="EMBL" id="JABEZZ010000005">
    <property type="protein sequence ID" value="MBA0585453.1"/>
    <property type="molecule type" value="Genomic_DNA"/>
</dbReference>
<dbReference type="GO" id="GO:0003676">
    <property type="term" value="F:nucleic acid binding"/>
    <property type="evidence" value="ECO:0007669"/>
    <property type="project" value="InterPro"/>
</dbReference>
<dbReference type="InterPro" id="IPR036397">
    <property type="entry name" value="RNaseH_sf"/>
</dbReference>
<dbReference type="PANTHER" id="PTHR47723:SF19">
    <property type="entry name" value="POLYNUCLEOTIDYL TRANSFERASE, RIBONUCLEASE H-LIKE SUPERFAMILY PROTEIN"/>
    <property type="match status" value="1"/>
</dbReference>
<dbReference type="InterPro" id="IPR012337">
    <property type="entry name" value="RNaseH-like_sf"/>
</dbReference>
<reference evidence="2 3" key="1">
    <citation type="journal article" date="2019" name="Genome Biol. Evol.">
        <title>Insights into the evolution of the New World diploid cottons (Gossypium, subgenus Houzingenia) based on genome sequencing.</title>
        <authorList>
            <person name="Grover C.E."/>
            <person name="Arick M.A. 2nd"/>
            <person name="Thrash A."/>
            <person name="Conover J.L."/>
            <person name="Sanders W.S."/>
            <person name="Peterson D.G."/>
            <person name="Frelichowski J.E."/>
            <person name="Scheffler J.A."/>
            <person name="Scheffler B.E."/>
            <person name="Wendel J.F."/>
        </authorList>
    </citation>
    <scope>NUCLEOTIDE SEQUENCE [LARGE SCALE GENOMIC DNA]</scope>
    <source>
        <strain evidence="2">8</strain>
        <tissue evidence="2">Leaf</tissue>
    </source>
</reference>
<dbReference type="CDD" id="cd06222">
    <property type="entry name" value="RNase_H_like"/>
    <property type="match status" value="1"/>
</dbReference>
<organism evidence="2 3">
    <name type="scientific">Gossypium raimondii</name>
    <name type="common">Peruvian cotton</name>
    <name type="synonym">Gossypium klotzschianum subsp. raimondii</name>
    <dbReference type="NCBI Taxonomy" id="29730"/>
    <lineage>
        <taxon>Eukaryota</taxon>
        <taxon>Viridiplantae</taxon>
        <taxon>Streptophyta</taxon>
        <taxon>Embryophyta</taxon>
        <taxon>Tracheophyta</taxon>
        <taxon>Spermatophyta</taxon>
        <taxon>Magnoliopsida</taxon>
        <taxon>eudicotyledons</taxon>
        <taxon>Gunneridae</taxon>
        <taxon>Pentapetalae</taxon>
        <taxon>rosids</taxon>
        <taxon>malvids</taxon>
        <taxon>Malvales</taxon>
        <taxon>Malvaceae</taxon>
        <taxon>Malvoideae</taxon>
        <taxon>Gossypium</taxon>
    </lineage>
</organism>
<dbReference type="SUPFAM" id="SSF53098">
    <property type="entry name" value="Ribonuclease H-like"/>
    <property type="match status" value="1"/>
</dbReference>